<dbReference type="Gene3D" id="1.20.1250.20">
    <property type="entry name" value="MFS general substrate transporter like domains"/>
    <property type="match status" value="2"/>
</dbReference>
<evidence type="ECO:0000256" key="3">
    <source>
        <dbReference type="ARBA" id="ARBA00022475"/>
    </source>
</evidence>
<feature type="transmembrane region" description="Helical" evidence="8">
    <location>
        <begin position="248"/>
        <end position="273"/>
    </location>
</feature>
<keyword evidence="11" id="KW-1185">Reference proteome</keyword>
<dbReference type="SUPFAM" id="SSF103473">
    <property type="entry name" value="MFS general substrate transporter"/>
    <property type="match status" value="1"/>
</dbReference>
<feature type="transmembrane region" description="Helical" evidence="8">
    <location>
        <begin position="409"/>
        <end position="428"/>
    </location>
</feature>
<evidence type="ECO:0000256" key="7">
    <source>
        <dbReference type="ARBA" id="ARBA00023136"/>
    </source>
</evidence>
<feature type="transmembrane region" description="Helical" evidence="8">
    <location>
        <begin position="285"/>
        <end position="306"/>
    </location>
</feature>
<sequence length="438" mass="46851">MKSECNTTIIASGTKPRPVDHVRKAAIGATIGNVMEWYDFAVYGFFSITIARLFFPTGNELTSILLTVGTFGVGFFMRPIGAIILGVYSDRHGRKAGLMITITLMAVGTALIGFAPTYKTAGIAAPLIIVVARLLQGFSAGGEVGGSTALLVEYSPPGRTGFYGSWQQSSAGAALLLGSLTGAILTGLLPAEEMADWGWRVPFLLGLAIGPIGFWIRRNMAESPSFLAQSTPPKSPLTDIFRDHSHQVIAALAVTIAWTVCTYCFLIYMPTYAVRQLHLPQSSSLFANSIGLVAVTFLAPVFGAWSDRVGRRVPMLIATFAMVVLTYPLFLWITSDPSFVSLAIVQFIFGTLTAMYTGPAPTMISELFPISVRSTGLSLAYNFAVTIFGGFAPFIATSLIAWSGSSLAPTYYVIAANLISLLAVAFLITGSRRPRYAA</sequence>
<dbReference type="InterPro" id="IPR005828">
    <property type="entry name" value="MFS_sugar_transport-like"/>
</dbReference>
<evidence type="ECO:0000256" key="6">
    <source>
        <dbReference type="ARBA" id="ARBA00022989"/>
    </source>
</evidence>
<evidence type="ECO:0000256" key="1">
    <source>
        <dbReference type="ARBA" id="ARBA00004651"/>
    </source>
</evidence>
<dbReference type="EMBL" id="JAQQCF010000050">
    <property type="protein sequence ID" value="MFM0641834.1"/>
    <property type="molecule type" value="Genomic_DNA"/>
</dbReference>
<feature type="transmembrane region" description="Helical" evidence="8">
    <location>
        <begin position="61"/>
        <end position="85"/>
    </location>
</feature>
<protein>
    <submittedName>
        <fullName evidence="10">MFS transporter</fullName>
    </submittedName>
</protein>
<keyword evidence="5" id="KW-0769">Symport</keyword>
<organism evidence="10 11">
    <name type="scientific">Paraburkholderia metrosideri</name>
    <dbReference type="NCBI Taxonomy" id="580937"/>
    <lineage>
        <taxon>Bacteria</taxon>
        <taxon>Pseudomonadati</taxon>
        <taxon>Pseudomonadota</taxon>
        <taxon>Betaproteobacteria</taxon>
        <taxon>Burkholderiales</taxon>
        <taxon>Burkholderiaceae</taxon>
        <taxon>Paraburkholderia</taxon>
    </lineage>
</organism>
<comment type="caution">
    <text evidence="10">The sequence shown here is derived from an EMBL/GenBank/DDBJ whole genome shotgun (WGS) entry which is preliminary data.</text>
</comment>
<feature type="transmembrane region" description="Helical" evidence="8">
    <location>
        <begin position="313"/>
        <end position="333"/>
    </location>
</feature>
<keyword evidence="4 8" id="KW-0812">Transmembrane</keyword>
<dbReference type="PANTHER" id="PTHR43528:SF8">
    <property type="entry name" value="BLR0239 PROTEIN"/>
    <property type="match status" value="1"/>
</dbReference>
<dbReference type="PANTHER" id="PTHR43528">
    <property type="entry name" value="ALPHA-KETOGLUTARATE PERMEASE"/>
    <property type="match status" value="1"/>
</dbReference>
<evidence type="ECO:0000256" key="5">
    <source>
        <dbReference type="ARBA" id="ARBA00022847"/>
    </source>
</evidence>
<dbReference type="InterPro" id="IPR036259">
    <property type="entry name" value="MFS_trans_sf"/>
</dbReference>
<keyword evidence="6 8" id="KW-1133">Transmembrane helix</keyword>
<feature type="transmembrane region" description="Helical" evidence="8">
    <location>
        <begin position="339"/>
        <end position="358"/>
    </location>
</feature>
<reference evidence="10 11" key="1">
    <citation type="journal article" date="2024" name="Chem. Sci.">
        <title>Discovery of megapolipeptins by genome mining of a Burkholderiales bacteria collection.</title>
        <authorList>
            <person name="Paulo B.S."/>
            <person name="Recchia M.J.J."/>
            <person name="Lee S."/>
            <person name="Fergusson C.H."/>
            <person name="Romanowski S.B."/>
            <person name="Hernandez A."/>
            <person name="Krull N."/>
            <person name="Liu D.Y."/>
            <person name="Cavanagh H."/>
            <person name="Bos A."/>
            <person name="Gray C.A."/>
            <person name="Murphy B.T."/>
            <person name="Linington R.G."/>
            <person name="Eustaquio A.S."/>
        </authorList>
    </citation>
    <scope>NUCLEOTIDE SEQUENCE [LARGE SCALE GENOMIC DNA]</scope>
    <source>
        <strain evidence="10 11">RL17-338-BIC-A</strain>
    </source>
</reference>
<accession>A0ABW9E446</accession>
<keyword evidence="3" id="KW-1003">Cell membrane</keyword>
<comment type="subcellular location">
    <subcellularLocation>
        <location evidence="1">Cell membrane</location>
        <topology evidence="1">Multi-pass membrane protein</topology>
    </subcellularLocation>
</comment>
<evidence type="ECO:0000256" key="8">
    <source>
        <dbReference type="SAM" id="Phobius"/>
    </source>
</evidence>
<feature type="transmembrane region" description="Helical" evidence="8">
    <location>
        <begin position="197"/>
        <end position="216"/>
    </location>
</feature>
<dbReference type="InterPro" id="IPR051084">
    <property type="entry name" value="H+-coupled_symporters"/>
</dbReference>
<keyword evidence="2" id="KW-0813">Transport</keyword>
<dbReference type="Pfam" id="PF00083">
    <property type="entry name" value="Sugar_tr"/>
    <property type="match status" value="2"/>
</dbReference>
<evidence type="ECO:0000313" key="10">
    <source>
        <dbReference type="EMBL" id="MFM0641834.1"/>
    </source>
</evidence>
<keyword evidence="7 8" id="KW-0472">Membrane</keyword>
<feature type="transmembrane region" description="Helical" evidence="8">
    <location>
        <begin position="37"/>
        <end position="55"/>
    </location>
</feature>
<proteinExistence type="predicted"/>
<evidence type="ECO:0000259" key="9">
    <source>
        <dbReference type="PROSITE" id="PS50850"/>
    </source>
</evidence>
<dbReference type="InterPro" id="IPR020846">
    <property type="entry name" value="MFS_dom"/>
</dbReference>
<feature type="transmembrane region" description="Helical" evidence="8">
    <location>
        <begin position="379"/>
        <end position="403"/>
    </location>
</feature>
<gene>
    <name evidence="10" type="ORF">PQQ63_34665</name>
</gene>
<feature type="domain" description="Major facilitator superfamily (MFS) profile" evidence="9">
    <location>
        <begin position="25"/>
        <end position="433"/>
    </location>
</feature>
<feature type="transmembrane region" description="Helical" evidence="8">
    <location>
        <begin position="97"/>
        <end position="117"/>
    </location>
</feature>
<dbReference type="Proteomes" id="UP001629432">
    <property type="component" value="Unassembled WGS sequence"/>
</dbReference>
<evidence type="ECO:0000313" key="11">
    <source>
        <dbReference type="Proteomes" id="UP001629432"/>
    </source>
</evidence>
<dbReference type="PROSITE" id="PS50850">
    <property type="entry name" value="MFS"/>
    <property type="match status" value="1"/>
</dbReference>
<name>A0ABW9E446_9BURK</name>
<evidence type="ECO:0000256" key="2">
    <source>
        <dbReference type="ARBA" id="ARBA00022448"/>
    </source>
</evidence>
<evidence type="ECO:0000256" key="4">
    <source>
        <dbReference type="ARBA" id="ARBA00022692"/>
    </source>
</evidence>
<dbReference type="RefSeq" id="WP_408340425.1">
    <property type="nucleotide sequence ID" value="NZ_JAQQCF010000050.1"/>
</dbReference>